<evidence type="ECO:0000256" key="4">
    <source>
        <dbReference type="ARBA" id="ARBA00023180"/>
    </source>
</evidence>
<evidence type="ECO:0000313" key="7">
    <source>
        <dbReference type="Proteomes" id="UP001430306"/>
    </source>
</evidence>
<dbReference type="PROSITE" id="PS50292">
    <property type="entry name" value="PEROXIDASE_3"/>
    <property type="match status" value="1"/>
</dbReference>
<keyword evidence="2" id="KW-0964">Secreted</keyword>
<proteinExistence type="predicted"/>
<comment type="subcellular location">
    <subcellularLocation>
        <location evidence="1">Secreted</location>
    </subcellularLocation>
</comment>
<keyword evidence="4" id="KW-0325">Glycoprotein</keyword>
<dbReference type="EMBL" id="JAJKFW010000022">
    <property type="protein sequence ID" value="MCC9642852.1"/>
    <property type="molecule type" value="Genomic_DNA"/>
</dbReference>
<dbReference type="InterPro" id="IPR019791">
    <property type="entry name" value="Haem_peroxidase_animal"/>
</dbReference>
<dbReference type="SUPFAM" id="SSF63446">
    <property type="entry name" value="Type I dockerin domain"/>
    <property type="match status" value="1"/>
</dbReference>
<organism evidence="6 7">
    <name type="scientific">Rhodopirellula halodulae</name>
    <dbReference type="NCBI Taxonomy" id="2894198"/>
    <lineage>
        <taxon>Bacteria</taxon>
        <taxon>Pseudomonadati</taxon>
        <taxon>Planctomycetota</taxon>
        <taxon>Planctomycetia</taxon>
        <taxon>Pirellulales</taxon>
        <taxon>Pirellulaceae</taxon>
        <taxon>Rhodopirellula</taxon>
    </lineage>
</organism>
<dbReference type="InterPro" id="IPR002105">
    <property type="entry name" value="Dockerin_1_rpt"/>
</dbReference>
<dbReference type="SUPFAM" id="SSF49478">
    <property type="entry name" value="Cna protein B-type domain"/>
    <property type="match status" value="1"/>
</dbReference>
<dbReference type="Pfam" id="PF00404">
    <property type="entry name" value="Dockerin_1"/>
    <property type="match status" value="1"/>
</dbReference>
<dbReference type="CDD" id="cd09822">
    <property type="entry name" value="peroxinectin_like_bacterial"/>
    <property type="match status" value="1"/>
</dbReference>
<name>A0ABS8NH17_9BACT</name>
<protein>
    <submittedName>
        <fullName evidence="6">Dockerin type I domain-containing protein</fullName>
    </submittedName>
</protein>
<feature type="domain" description="SD-repeat containing protein B" evidence="5">
    <location>
        <begin position="612"/>
        <end position="667"/>
    </location>
</feature>
<evidence type="ECO:0000256" key="1">
    <source>
        <dbReference type="ARBA" id="ARBA00004613"/>
    </source>
</evidence>
<dbReference type="Pfam" id="PF17210">
    <property type="entry name" value="SdrD_B"/>
    <property type="match status" value="1"/>
</dbReference>
<dbReference type="Gene3D" id="2.60.40.10">
    <property type="entry name" value="Immunoglobulins"/>
    <property type="match status" value="1"/>
</dbReference>
<dbReference type="Pfam" id="PF03098">
    <property type="entry name" value="An_peroxidase"/>
    <property type="match status" value="1"/>
</dbReference>
<evidence type="ECO:0000313" key="6">
    <source>
        <dbReference type="EMBL" id="MCC9642852.1"/>
    </source>
</evidence>
<dbReference type="PRINTS" id="PR00457">
    <property type="entry name" value="ANPEROXIDASE"/>
</dbReference>
<comment type="caution">
    <text evidence="6">The sequence shown here is derived from an EMBL/GenBank/DDBJ whole genome shotgun (WGS) entry which is preliminary data.</text>
</comment>
<evidence type="ECO:0000256" key="2">
    <source>
        <dbReference type="ARBA" id="ARBA00022525"/>
    </source>
</evidence>
<dbReference type="SUPFAM" id="SSF48113">
    <property type="entry name" value="Heme-dependent peroxidases"/>
    <property type="match status" value="1"/>
</dbReference>
<dbReference type="Gene3D" id="1.10.640.10">
    <property type="entry name" value="Haem peroxidase domain superfamily, animal type"/>
    <property type="match status" value="1"/>
</dbReference>
<dbReference type="RefSeq" id="WP_230273803.1">
    <property type="nucleotide sequence ID" value="NZ_JAJKFW010000022.1"/>
</dbReference>
<dbReference type="InterPro" id="IPR036439">
    <property type="entry name" value="Dockerin_dom_sf"/>
</dbReference>
<evidence type="ECO:0000256" key="3">
    <source>
        <dbReference type="ARBA" id="ARBA00022729"/>
    </source>
</evidence>
<dbReference type="PANTHER" id="PTHR11475">
    <property type="entry name" value="OXIDASE/PEROXIDASE"/>
    <property type="match status" value="1"/>
</dbReference>
<sequence>MESLETRQLLAADGIACRHNVYDAEDVNDDGRVSALDALLVINALSDERSDDASVFTDVTNDGNRSALDALRVINRIGNDHEVTSIPSIGPGPLIPNAPEVVSSIDGRGNNLTHTNWGATGQMLLRIAPAAYADGVSAPAGANRPSPRVISNLLSTNSSDSPINQHGLSAFVYAWGQFIDHDLGLSETEQQGESFGIVVPTGDPHFDPDQTGTKTIPFHRNEFALGTGTSTDNPAQQINLITAFLDGSMVYGSDETTAASLRTFVGGRMRVTSNDLLPLDEHGMAIAGDSRASENIGLTAMHTLFIREHNRLADEIRIIEPAADDETVYQRARAVVTAIVQSITYNEFLPALLGRGFMTAYAGYNSTANPGIATEFSTAAFRLGHSTLREEIGFLDNDGKALQDEVALKDAYFRASMLEETGIDGLLKFDASAAANEIDLGVVDALRNFLFGPPGAGGMDLVAMNIQRGRDHGLSDYNATREAYGLPPVSTFADITGDVTLQNRLASLYGSVDDIDLWVGLMAEDHLLDASVGELTATIIADQFQRTRDGDRFFYRNVWEGQALQTLEQTRLKDVIERNTSAVGLQDNVFFMRTELRGQVYADTSPSSEPNDRRGIEDCLIELMDQDSKVVATTRTDRFGNYRFRSFSLTGDYQVRFVDSGETLTASITNGDSRIRHLDFMLADIDA</sequence>
<dbReference type="InterPro" id="IPR037120">
    <property type="entry name" value="Haem_peroxidase_sf_animal"/>
</dbReference>
<dbReference type="PANTHER" id="PTHR11475:SF4">
    <property type="entry name" value="CHORION PEROXIDASE"/>
    <property type="match status" value="1"/>
</dbReference>
<reference evidence="6" key="1">
    <citation type="submission" date="2021-11" db="EMBL/GenBank/DDBJ databases">
        <title>Genome sequence.</title>
        <authorList>
            <person name="Sun Q."/>
        </authorList>
    </citation>
    <scope>NUCLEOTIDE SEQUENCE</scope>
    <source>
        <strain evidence="6">JC740</strain>
    </source>
</reference>
<accession>A0ABS8NH17</accession>
<dbReference type="InterPro" id="IPR010255">
    <property type="entry name" value="Haem_peroxidase_sf"/>
</dbReference>
<keyword evidence="3" id="KW-0732">Signal</keyword>
<gene>
    <name evidence="6" type="ORF">LOC71_11245</name>
</gene>
<keyword evidence="7" id="KW-1185">Reference proteome</keyword>
<dbReference type="Proteomes" id="UP001430306">
    <property type="component" value="Unassembled WGS sequence"/>
</dbReference>
<evidence type="ECO:0000259" key="5">
    <source>
        <dbReference type="Pfam" id="PF17210"/>
    </source>
</evidence>
<dbReference type="InterPro" id="IPR013783">
    <property type="entry name" value="Ig-like_fold"/>
</dbReference>
<dbReference type="InterPro" id="IPR033764">
    <property type="entry name" value="Sdr_B"/>
</dbReference>